<dbReference type="Gramene" id="CDY09665">
    <property type="protein sequence ID" value="CDY09665"/>
    <property type="gene ID" value="GSBRNA2T00031317001"/>
</dbReference>
<dbReference type="RefSeq" id="XP_048618854.1">
    <property type="nucleotide sequence ID" value="XM_048762897.1"/>
</dbReference>
<name>A0A078F5D7_BRANA</name>
<dbReference type="GeneID" id="106440148"/>
<evidence type="ECO:0000313" key="3">
    <source>
        <dbReference type="EMBL" id="CDY09665.1"/>
    </source>
</evidence>
<sequence length="152" mass="16869">MFAPQVSVLPLQRPDEIHIPNPSWMQSPSPRATKFVSVPKFLLSNPQFFELIIEILLYFFFYCSMKIHLSDKMKVAFGGVDPVSQPPCQPDRSNEQTGTSNALALPGPKGSKSTQKGVTENALVIGPTFHPKGLWTRQISLMEEEVAKAVGR</sequence>
<protein>
    <submittedName>
        <fullName evidence="2">(rape) hypothetical protein</fullName>
    </submittedName>
    <submittedName>
        <fullName evidence="3">BnaC07g33960D protein</fullName>
    </submittedName>
</protein>
<reference evidence="3" key="2">
    <citation type="submission" date="2014-06" db="EMBL/GenBank/DDBJ databases">
        <authorList>
            <person name="Genoscope - CEA"/>
        </authorList>
    </citation>
    <scope>NUCLEOTIDE SEQUENCE</scope>
</reference>
<keyword evidence="4" id="KW-1185">Reference proteome</keyword>
<dbReference type="EMBL" id="HG994371">
    <property type="protein sequence ID" value="CAF2022163.1"/>
    <property type="molecule type" value="Genomic_DNA"/>
</dbReference>
<dbReference type="Proteomes" id="UP000028999">
    <property type="component" value="Unassembled WGS sequence"/>
</dbReference>
<dbReference type="AlphaFoldDB" id="A0A078F5D7"/>
<feature type="region of interest" description="Disordered" evidence="1">
    <location>
        <begin position="80"/>
        <end position="116"/>
    </location>
</feature>
<evidence type="ECO:0000313" key="4">
    <source>
        <dbReference type="Proteomes" id="UP000028999"/>
    </source>
</evidence>
<dbReference type="STRING" id="3708.A0A078F5D7"/>
<dbReference type="OrthoDB" id="10271227at2759"/>
<dbReference type="KEGG" id="bna:106440148"/>
<reference evidence="3 4" key="1">
    <citation type="journal article" date="2014" name="Science">
        <title>Plant genetics. Early allopolyploid evolution in the post-Neolithic Brassica napus oilseed genome.</title>
        <authorList>
            <person name="Chalhoub B."/>
            <person name="Denoeud F."/>
            <person name="Liu S."/>
            <person name="Parkin I.A."/>
            <person name="Tang H."/>
            <person name="Wang X."/>
            <person name="Chiquet J."/>
            <person name="Belcram H."/>
            <person name="Tong C."/>
            <person name="Samans B."/>
            <person name="Correa M."/>
            <person name="Da Silva C."/>
            <person name="Just J."/>
            <person name="Falentin C."/>
            <person name="Koh C.S."/>
            <person name="Le Clainche I."/>
            <person name="Bernard M."/>
            <person name="Bento P."/>
            <person name="Noel B."/>
            <person name="Labadie K."/>
            <person name="Alberti A."/>
            <person name="Charles M."/>
            <person name="Arnaud D."/>
            <person name="Guo H."/>
            <person name="Daviaud C."/>
            <person name="Alamery S."/>
            <person name="Jabbari K."/>
            <person name="Zhao M."/>
            <person name="Edger P.P."/>
            <person name="Chelaifa H."/>
            <person name="Tack D."/>
            <person name="Lassalle G."/>
            <person name="Mestiri I."/>
            <person name="Schnel N."/>
            <person name="Le Paslier M.C."/>
            <person name="Fan G."/>
            <person name="Renault V."/>
            <person name="Bayer P.E."/>
            <person name="Golicz A.A."/>
            <person name="Manoli S."/>
            <person name="Lee T.H."/>
            <person name="Thi V.H."/>
            <person name="Chalabi S."/>
            <person name="Hu Q."/>
            <person name="Fan C."/>
            <person name="Tollenaere R."/>
            <person name="Lu Y."/>
            <person name="Battail C."/>
            <person name="Shen J."/>
            <person name="Sidebottom C.H."/>
            <person name="Wang X."/>
            <person name="Canaguier A."/>
            <person name="Chauveau A."/>
            <person name="Berard A."/>
            <person name="Deniot G."/>
            <person name="Guan M."/>
            <person name="Liu Z."/>
            <person name="Sun F."/>
            <person name="Lim Y.P."/>
            <person name="Lyons E."/>
            <person name="Town C.D."/>
            <person name="Bancroft I."/>
            <person name="Wang X."/>
            <person name="Meng J."/>
            <person name="Ma J."/>
            <person name="Pires J.C."/>
            <person name="King G.J."/>
            <person name="Brunel D."/>
            <person name="Delourme R."/>
            <person name="Renard M."/>
            <person name="Aury J.M."/>
            <person name="Adams K.L."/>
            <person name="Batley J."/>
            <person name="Snowdon R.J."/>
            <person name="Tost J."/>
            <person name="Edwards D."/>
            <person name="Zhou Y."/>
            <person name="Hua W."/>
            <person name="Sharpe A.G."/>
            <person name="Paterson A.H."/>
            <person name="Guan C."/>
            <person name="Wincker P."/>
        </authorList>
    </citation>
    <scope>NUCLEOTIDE SEQUENCE [LARGE SCALE GENOMIC DNA]</scope>
    <source>
        <strain evidence="4">cv. Darmor-bzh</strain>
    </source>
</reference>
<gene>
    <name evidence="3" type="primary">BnaC07g33960D</name>
    <name evidence="2" type="ORF">DARMORV10_C07P48260.1</name>
    <name evidence="3" type="ORF">GSBRNA2T00031317001</name>
</gene>
<accession>A0A078F5D7</accession>
<organism evidence="3 4">
    <name type="scientific">Brassica napus</name>
    <name type="common">Rape</name>
    <dbReference type="NCBI Taxonomy" id="3708"/>
    <lineage>
        <taxon>Eukaryota</taxon>
        <taxon>Viridiplantae</taxon>
        <taxon>Streptophyta</taxon>
        <taxon>Embryophyta</taxon>
        <taxon>Tracheophyta</taxon>
        <taxon>Spermatophyta</taxon>
        <taxon>Magnoliopsida</taxon>
        <taxon>eudicotyledons</taxon>
        <taxon>Gunneridae</taxon>
        <taxon>Pentapetalae</taxon>
        <taxon>rosids</taxon>
        <taxon>malvids</taxon>
        <taxon>Brassicales</taxon>
        <taxon>Brassicaceae</taxon>
        <taxon>Brassiceae</taxon>
        <taxon>Brassica</taxon>
    </lineage>
</organism>
<reference evidence="2" key="3">
    <citation type="submission" date="2021-01" db="EMBL/GenBank/DDBJ databases">
        <authorList>
            <consortium name="Genoscope - CEA"/>
            <person name="William W."/>
        </authorList>
    </citation>
    <scope>NUCLEOTIDE SEQUENCE</scope>
</reference>
<dbReference type="Proteomes" id="UP001295469">
    <property type="component" value="Chromosome C07"/>
</dbReference>
<proteinExistence type="predicted"/>
<dbReference type="RefSeq" id="XP_013737203.1">
    <property type="nucleotide sequence ID" value="XM_013881749.3"/>
</dbReference>
<dbReference type="PaxDb" id="3708-A0A078F5D7"/>
<evidence type="ECO:0000313" key="2">
    <source>
        <dbReference type="EMBL" id="CAF2022163.1"/>
    </source>
</evidence>
<dbReference type="EMBL" id="LK031998">
    <property type="protein sequence ID" value="CDY09665.1"/>
    <property type="molecule type" value="Genomic_DNA"/>
</dbReference>
<evidence type="ECO:0000256" key="1">
    <source>
        <dbReference type="SAM" id="MobiDB-lite"/>
    </source>
</evidence>